<dbReference type="CDD" id="cd15830">
    <property type="entry name" value="BamD"/>
    <property type="match status" value="1"/>
</dbReference>
<feature type="domain" description="Outer membrane lipoprotein BamD-like" evidence="5">
    <location>
        <begin position="35"/>
        <end position="235"/>
    </location>
</feature>
<sequence length="244" mass="29523">MKKNKNVIFIFMILFLTFEVYSQNLKSHIFMSNYYFYQKCKKALKEENFYKAIFNLENIKKNNIINYIDDKVRINLIYAYYKVSEFNMAEKNIEEFIKLYPKHPNIDYIFYIKSLINISLDKKIYHNVFSIKTYKSNPIYATKAFFQLKNFIYNYPNSSYVVNAKKDLFYLKNRLSEYDLKILKYYFFQKKYIAVINRGEEILKKYPETLAAINALEYMKKSFLALKIFDTAEKISKIILLNKV</sequence>
<evidence type="ECO:0000256" key="3">
    <source>
        <dbReference type="ARBA" id="ARBA00023237"/>
    </source>
</evidence>
<dbReference type="HAMAP" id="MF_00922">
    <property type="entry name" value="OM_assembly_BamD"/>
    <property type="match status" value="1"/>
</dbReference>
<organism evidence="6 7">
    <name type="scientific">Buchnera aphidicola subsp. Rhopalosiphum maidis</name>
    <dbReference type="NCBI Taxonomy" id="118109"/>
    <lineage>
        <taxon>Bacteria</taxon>
        <taxon>Pseudomonadati</taxon>
        <taxon>Pseudomonadota</taxon>
        <taxon>Gammaproteobacteria</taxon>
        <taxon>Enterobacterales</taxon>
        <taxon>Erwiniaceae</taxon>
        <taxon>Buchnera</taxon>
    </lineage>
</organism>
<dbReference type="Gene3D" id="1.25.40.10">
    <property type="entry name" value="Tetratricopeptide repeat domain"/>
    <property type="match status" value="1"/>
</dbReference>
<protein>
    <recommendedName>
        <fullName evidence="4">Outer membrane protein assembly factor BamD</fullName>
    </recommendedName>
</protein>
<dbReference type="RefSeq" id="WP_158361174.1">
    <property type="nucleotide sequence ID" value="NZ_CP032759.1"/>
</dbReference>
<reference evidence="6 7" key="1">
    <citation type="submission" date="2018-10" db="EMBL/GenBank/DDBJ databases">
        <title>Genome sequence of the corn leaf aphid (Rhopalosiphum maidis Fitch).</title>
        <authorList>
            <person name="Chen W."/>
            <person name="Shakir S."/>
            <person name="Bigham M."/>
            <person name="Fei Z."/>
            <person name="Jander G."/>
        </authorList>
    </citation>
    <scope>NUCLEOTIDE SEQUENCE [LARGE SCALE GENOMIC DNA]</scope>
    <source>
        <strain evidence="6 7">BTI</strain>
    </source>
</reference>
<proteinExistence type="inferred from homology"/>
<dbReference type="Proteomes" id="UP000271533">
    <property type="component" value="Chromosome"/>
</dbReference>
<comment type="function">
    <text evidence="4">Part of the outer membrane protein assembly complex, which is involved in assembly and insertion of beta-barrel proteins into the outer membrane. Constitutes, with BamA, the core component of the assembly machinery.</text>
</comment>
<name>A0A3G2I698_BUCRM</name>
<dbReference type="OrthoDB" id="9779191at2"/>
<comment type="subcellular location">
    <subcellularLocation>
        <location evidence="4">Cell outer membrane</location>
    </subcellularLocation>
</comment>
<evidence type="ECO:0000313" key="6">
    <source>
        <dbReference type="EMBL" id="AYN24671.1"/>
    </source>
</evidence>
<evidence type="ECO:0000259" key="5">
    <source>
        <dbReference type="Pfam" id="PF13525"/>
    </source>
</evidence>
<keyword evidence="1 4" id="KW-0732">Signal</keyword>
<evidence type="ECO:0000256" key="1">
    <source>
        <dbReference type="ARBA" id="ARBA00022729"/>
    </source>
</evidence>
<dbReference type="InterPro" id="IPR011990">
    <property type="entry name" value="TPR-like_helical_dom_sf"/>
</dbReference>
<evidence type="ECO:0000256" key="2">
    <source>
        <dbReference type="ARBA" id="ARBA00023136"/>
    </source>
</evidence>
<dbReference type="GO" id="GO:0043165">
    <property type="term" value="P:Gram-negative-bacterium-type cell outer membrane assembly"/>
    <property type="evidence" value="ECO:0007669"/>
    <property type="project" value="UniProtKB-UniRule"/>
</dbReference>
<dbReference type="InterPro" id="IPR039565">
    <property type="entry name" value="BamD-like"/>
</dbReference>
<evidence type="ECO:0000256" key="4">
    <source>
        <dbReference type="HAMAP-Rule" id="MF_00922"/>
    </source>
</evidence>
<gene>
    <name evidence="4" type="primary">bamD</name>
    <name evidence="6" type="ORF">D8S97_01740</name>
</gene>
<dbReference type="GO" id="GO:0051205">
    <property type="term" value="P:protein insertion into membrane"/>
    <property type="evidence" value="ECO:0007669"/>
    <property type="project" value="UniProtKB-UniRule"/>
</dbReference>
<evidence type="ECO:0000313" key="7">
    <source>
        <dbReference type="Proteomes" id="UP000271533"/>
    </source>
</evidence>
<dbReference type="InterPro" id="IPR017689">
    <property type="entry name" value="BamD"/>
</dbReference>
<dbReference type="GO" id="GO:0009279">
    <property type="term" value="C:cell outer membrane"/>
    <property type="evidence" value="ECO:0007669"/>
    <property type="project" value="UniProtKB-SubCell"/>
</dbReference>
<comment type="subunit">
    <text evidence="4">Part of the Bam complex, which is composed of the outer membrane protein BamA, and four lipoproteins BamB, BamC, BamD and BamE.</text>
</comment>
<keyword evidence="2 4" id="KW-0472">Membrane</keyword>
<dbReference type="Pfam" id="PF13525">
    <property type="entry name" value="YfiO"/>
    <property type="match status" value="1"/>
</dbReference>
<comment type="similarity">
    <text evidence="4">Belongs to the BamD family.</text>
</comment>
<dbReference type="AlphaFoldDB" id="A0A3G2I698"/>
<accession>A0A3G2I698</accession>
<dbReference type="NCBIfam" id="TIGR03302">
    <property type="entry name" value="OM_YfiO"/>
    <property type="match status" value="1"/>
</dbReference>
<keyword evidence="3 4" id="KW-0998">Cell outer membrane</keyword>
<dbReference type="EMBL" id="CP032759">
    <property type="protein sequence ID" value="AYN24671.1"/>
    <property type="molecule type" value="Genomic_DNA"/>
</dbReference>